<dbReference type="AlphaFoldDB" id="A0A2G9UQH6"/>
<dbReference type="EMBL" id="KZ345651">
    <property type="protein sequence ID" value="PIO72539.1"/>
    <property type="molecule type" value="Genomic_DNA"/>
</dbReference>
<name>A0A2G9UQH6_TELCI</name>
<gene>
    <name evidence="1" type="ORF">TELCIR_05529</name>
</gene>
<dbReference type="OrthoDB" id="67388at2759"/>
<dbReference type="Proteomes" id="UP000230423">
    <property type="component" value="Unassembled WGS sequence"/>
</dbReference>
<protein>
    <submittedName>
        <fullName evidence="1">Uncharacterized protein</fullName>
    </submittedName>
</protein>
<organism evidence="1 2">
    <name type="scientific">Teladorsagia circumcincta</name>
    <name type="common">Brown stomach worm</name>
    <name type="synonym">Ostertagia circumcincta</name>
    <dbReference type="NCBI Taxonomy" id="45464"/>
    <lineage>
        <taxon>Eukaryota</taxon>
        <taxon>Metazoa</taxon>
        <taxon>Ecdysozoa</taxon>
        <taxon>Nematoda</taxon>
        <taxon>Chromadorea</taxon>
        <taxon>Rhabditida</taxon>
        <taxon>Rhabditina</taxon>
        <taxon>Rhabditomorpha</taxon>
        <taxon>Strongyloidea</taxon>
        <taxon>Trichostrongylidae</taxon>
        <taxon>Teladorsagia</taxon>
    </lineage>
</organism>
<keyword evidence="2" id="KW-1185">Reference proteome</keyword>
<reference evidence="1 2" key="1">
    <citation type="submission" date="2015-09" db="EMBL/GenBank/DDBJ databases">
        <title>Draft genome of the parasitic nematode Teladorsagia circumcincta isolate WARC Sus (inbred).</title>
        <authorList>
            <person name="Mitreva M."/>
        </authorList>
    </citation>
    <scope>NUCLEOTIDE SEQUENCE [LARGE SCALE GENOMIC DNA]</scope>
    <source>
        <strain evidence="1 2">S</strain>
    </source>
</reference>
<sequence>MRRHAHDQSDLEEIRKLVPKESKSEFRAKIKELIESTSQDDDASPEERIRHAQALFEKIFRILMECISEETGQIRTRANTAMEELQQLNESIYNSFPNLKHMDSGEKPSRPRFYHSDLRECSFPNSTNPLDPNRRSMNYSI</sequence>
<proteinExistence type="predicted"/>
<evidence type="ECO:0000313" key="2">
    <source>
        <dbReference type="Proteomes" id="UP000230423"/>
    </source>
</evidence>
<evidence type="ECO:0000313" key="1">
    <source>
        <dbReference type="EMBL" id="PIO72539.1"/>
    </source>
</evidence>
<accession>A0A2G9UQH6</accession>